<protein>
    <recommendedName>
        <fullName evidence="3">Aminoglycoside phosphotransferase</fullName>
    </recommendedName>
</protein>
<gene>
    <name evidence="1" type="ORF">ET996_12075</name>
</gene>
<dbReference type="InterPro" id="IPR006748">
    <property type="entry name" value="NH2Glyco/OHUrea_AB-resist_kin"/>
</dbReference>
<dbReference type="Gene3D" id="3.90.1200.10">
    <property type="match status" value="1"/>
</dbReference>
<proteinExistence type="predicted"/>
<accession>A0A4V2JSY4</accession>
<comment type="caution">
    <text evidence="1">The sequence shown here is derived from an EMBL/GenBank/DDBJ whole genome shotgun (WGS) entry which is preliminary data.</text>
</comment>
<evidence type="ECO:0000313" key="1">
    <source>
        <dbReference type="EMBL" id="TBT93178.1"/>
    </source>
</evidence>
<evidence type="ECO:0000313" key="2">
    <source>
        <dbReference type="Proteomes" id="UP000291933"/>
    </source>
</evidence>
<keyword evidence="2" id="KW-1185">Reference proteome</keyword>
<dbReference type="Proteomes" id="UP000291933">
    <property type="component" value="Unassembled WGS sequence"/>
</dbReference>
<sequence length="328" mass="36238">MNLNPPSRTHLMTLTDERQQWQDRLPELKGECQRRWGLEIGDAIVHRAPSAVFNVRARGRAAVLKLAVPGAHLTQQAAILRAAAGQGYVHLYDADLELGALLLEHLGPSLQEQGEALYDSLLPTGALAFLQDSKLSQPVIDTLRQVWALPHELAELPDDSTYKAASLRDLIDGLRTHPQVRPEHAEAIDRARLYAEQRLSAREAALMVMCHGDPHPGNLLQVLSPRPGAPTGYVWVDPDGFLCEAEYDLGVVLRGFNRLVLAADDPVITLRAWCAALAEATGTDGEAVWQWSFIERVTTGLYLIDQGRPRQGLPFLDSAAWLIARRRA</sequence>
<dbReference type="GO" id="GO:0019748">
    <property type="term" value="P:secondary metabolic process"/>
    <property type="evidence" value="ECO:0007669"/>
    <property type="project" value="InterPro"/>
</dbReference>
<reference evidence="1 2" key="1">
    <citation type="submission" date="2019-01" db="EMBL/GenBank/DDBJ databases">
        <title>Lactibacter flavus gen. nov., sp. nov., a novel bacterium of the family Propionibacteriaceae isolated from raw milk and dairy products.</title>
        <authorList>
            <person name="Huptas C."/>
            <person name="Wenning M."/>
            <person name="Breitenwieser F."/>
            <person name="Doll E."/>
            <person name="Von Neubeck M."/>
            <person name="Busse H.-J."/>
            <person name="Scherer S."/>
        </authorList>
    </citation>
    <scope>NUCLEOTIDE SEQUENCE [LARGE SCALE GENOMIC DNA]</scope>
    <source>
        <strain evidence="1 2">DSM 22130</strain>
    </source>
</reference>
<dbReference type="InterPro" id="IPR011009">
    <property type="entry name" value="Kinase-like_dom_sf"/>
</dbReference>
<evidence type="ECO:0008006" key="3">
    <source>
        <dbReference type="Google" id="ProtNLM"/>
    </source>
</evidence>
<name>A0A4V2JSY4_PROTD</name>
<dbReference type="SUPFAM" id="SSF56112">
    <property type="entry name" value="Protein kinase-like (PK-like)"/>
    <property type="match status" value="1"/>
</dbReference>
<organism evidence="1 2">
    <name type="scientific">Propioniciclava tarda</name>
    <dbReference type="NCBI Taxonomy" id="433330"/>
    <lineage>
        <taxon>Bacteria</taxon>
        <taxon>Bacillati</taxon>
        <taxon>Actinomycetota</taxon>
        <taxon>Actinomycetes</taxon>
        <taxon>Propionibacteriales</taxon>
        <taxon>Propionibacteriaceae</taxon>
        <taxon>Propioniciclava</taxon>
    </lineage>
</organism>
<dbReference type="GO" id="GO:0016773">
    <property type="term" value="F:phosphotransferase activity, alcohol group as acceptor"/>
    <property type="evidence" value="ECO:0007669"/>
    <property type="project" value="InterPro"/>
</dbReference>
<dbReference type="Pfam" id="PF04655">
    <property type="entry name" value="APH_6_hur"/>
    <property type="match status" value="1"/>
</dbReference>
<dbReference type="AlphaFoldDB" id="A0A4V2JSY4"/>
<dbReference type="EMBL" id="SDMR01000017">
    <property type="protein sequence ID" value="TBT93178.1"/>
    <property type="molecule type" value="Genomic_DNA"/>
</dbReference>
<dbReference type="OrthoDB" id="3638028at2"/>